<accession>A0AA40DWA9</accession>
<feature type="compositionally biased region" description="Polar residues" evidence="1">
    <location>
        <begin position="76"/>
        <end position="89"/>
    </location>
</feature>
<evidence type="ECO:0000256" key="1">
    <source>
        <dbReference type="SAM" id="MobiDB-lite"/>
    </source>
</evidence>
<proteinExistence type="predicted"/>
<feature type="compositionally biased region" description="Basic and acidic residues" evidence="1">
    <location>
        <begin position="222"/>
        <end position="244"/>
    </location>
</feature>
<keyword evidence="3" id="KW-1185">Reference proteome</keyword>
<reference evidence="2" key="1">
    <citation type="submission" date="2023-06" db="EMBL/GenBank/DDBJ databases">
        <title>Genome-scale phylogeny and comparative genomics of the fungal order Sordariales.</title>
        <authorList>
            <consortium name="Lawrence Berkeley National Laboratory"/>
            <person name="Hensen N."/>
            <person name="Bonometti L."/>
            <person name="Westerberg I."/>
            <person name="Brannstrom I.O."/>
            <person name="Guillou S."/>
            <person name="Cros-Aarteil S."/>
            <person name="Calhoun S."/>
            <person name="Haridas S."/>
            <person name="Kuo A."/>
            <person name="Mondo S."/>
            <person name="Pangilinan J."/>
            <person name="Riley R."/>
            <person name="Labutti K."/>
            <person name="Andreopoulos B."/>
            <person name="Lipzen A."/>
            <person name="Chen C."/>
            <person name="Yanf M."/>
            <person name="Daum C."/>
            <person name="Ng V."/>
            <person name="Clum A."/>
            <person name="Steindorff A."/>
            <person name="Ohm R."/>
            <person name="Martin F."/>
            <person name="Silar P."/>
            <person name="Natvig D."/>
            <person name="Lalanne C."/>
            <person name="Gautier V."/>
            <person name="Ament-Velasquez S.L."/>
            <person name="Kruys A."/>
            <person name="Hutchinson M.I."/>
            <person name="Powell A.J."/>
            <person name="Barry K."/>
            <person name="Miller A.N."/>
            <person name="Grigoriev I.V."/>
            <person name="Debuchy R."/>
            <person name="Gladieux P."/>
            <person name="Thoren M.H."/>
            <person name="Johannesson H."/>
        </authorList>
    </citation>
    <scope>NUCLEOTIDE SEQUENCE</scope>
    <source>
        <strain evidence="2">SMH4607-1</strain>
    </source>
</reference>
<sequence length="251" mass="26728">MSSICGCITFFTGGGLSWQMKRDEERRRRRRERRYVRPVCPCHGPFPPFRMAVPEGVLFCYYTPYGCRRCGRSRQDSPPEQVSDHQVPSQEAADGFVQGSVHSSVQPPACDSVDSSPSGSHRKSPPGNNGPKKSSHSKNRSSKGSTLGSTHDSRHGSKQGSAHGPTHSSKHSSRHGSAPGSPHGSEHGSAHGSISHTVEDGETPVESVPKESGENKSAGKGGEVRGHDKQKNEQQKGGEGKEGEEAGSGGP</sequence>
<dbReference type="EMBL" id="JAUKUA010000004">
    <property type="protein sequence ID" value="KAK0715446.1"/>
    <property type="molecule type" value="Genomic_DNA"/>
</dbReference>
<comment type="caution">
    <text evidence="2">The sequence shown here is derived from an EMBL/GenBank/DDBJ whole genome shotgun (WGS) entry which is preliminary data.</text>
</comment>
<gene>
    <name evidence="2" type="ORF">B0H67DRAFT_240863</name>
</gene>
<feature type="region of interest" description="Disordered" evidence="1">
    <location>
        <begin position="72"/>
        <end position="251"/>
    </location>
</feature>
<protein>
    <submittedName>
        <fullName evidence="2">Uncharacterized protein</fullName>
    </submittedName>
</protein>
<name>A0AA40DWA9_9PEZI</name>
<organism evidence="2 3">
    <name type="scientific">Lasiosphaeris hirsuta</name>
    <dbReference type="NCBI Taxonomy" id="260670"/>
    <lineage>
        <taxon>Eukaryota</taxon>
        <taxon>Fungi</taxon>
        <taxon>Dikarya</taxon>
        <taxon>Ascomycota</taxon>
        <taxon>Pezizomycotina</taxon>
        <taxon>Sordariomycetes</taxon>
        <taxon>Sordariomycetidae</taxon>
        <taxon>Sordariales</taxon>
        <taxon>Lasiosphaeriaceae</taxon>
        <taxon>Lasiosphaeris</taxon>
    </lineage>
</organism>
<dbReference type="Proteomes" id="UP001172102">
    <property type="component" value="Unassembled WGS sequence"/>
</dbReference>
<dbReference type="AlphaFoldDB" id="A0AA40DWA9"/>
<evidence type="ECO:0000313" key="3">
    <source>
        <dbReference type="Proteomes" id="UP001172102"/>
    </source>
</evidence>
<evidence type="ECO:0000313" key="2">
    <source>
        <dbReference type="EMBL" id="KAK0715446.1"/>
    </source>
</evidence>